<protein>
    <submittedName>
        <fullName evidence="9">Type II secretion system F family protein</fullName>
    </submittedName>
</protein>
<proteinExistence type="predicted"/>
<evidence type="ECO:0000259" key="8">
    <source>
        <dbReference type="Pfam" id="PF00482"/>
    </source>
</evidence>
<keyword evidence="5 6" id="KW-0472">Membrane</keyword>
<evidence type="ECO:0000256" key="1">
    <source>
        <dbReference type="ARBA" id="ARBA00004651"/>
    </source>
</evidence>
<feature type="domain" description="Type II secretion system protein GspF" evidence="8">
    <location>
        <begin position="150"/>
        <end position="275"/>
    </location>
</feature>
<keyword evidence="7" id="KW-0732">Signal</keyword>
<evidence type="ECO:0000313" key="9">
    <source>
        <dbReference type="EMBL" id="MCM6761614.1"/>
    </source>
</evidence>
<evidence type="ECO:0000313" key="10">
    <source>
        <dbReference type="Proteomes" id="UP001155240"/>
    </source>
</evidence>
<feature type="chain" id="PRO_5040951430" evidence="7">
    <location>
        <begin position="18"/>
        <end position="285"/>
    </location>
</feature>
<dbReference type="AlphaFoldDB" id="A0A9X2DZD8"/>
<dbReference type="GO" id="GO:0005886">
    <property type="term" value="C:plasma membrane"/>
    <property type="evidence" value="ECO:0007669"/>
    <property type="project" value="UniProtKB-SubCell"/>
</dbReference>
<dbReference type="EMBL" id="JAMRYM010000008">
    <property type="protein sequence ID" value="MCM6761614.1"/>
    <property type="molecule type" value="Genomic_DNA"/>
</dbReference>
<dbReference type="RefSeq" id="WP_251944013.1">
    <property type="nucleotide sequence ID" value="NZ_JAMRYM010000008.1"/>
</dbReference>
<keyword evidence="2" id="KW-1003">Cell membrane</keyword>
<dbReference type="Proteomes" id="UP001155240">
    <property type="component" value="Unassembled WGS sequence"/>
</dbReference>
<evidence type="ECO:0000256" key="2">
    <source>
        <dbReference type="ARBA" id="ARBA00022475"/>
    </source>
</evidence>
<comment type="caution">
    <text evidence="9">The sequence shown here is derived from an EMBL/GenBank/DDBJ whole genome shotgun (WGS) entry which is preliminary data.</text>
</comment>
<evidence type="ECO:0000256" key="6">
    <source>
        <dbReference type="SAM" id="Phobius"/>
    </source>
</evidence>
<feature type="transmembrane region" description="Helical" evidence="6">
    <location>
        <begin position="86"/>
        <end position="104"/>
    </location>
</feature>
<organism evidence="9 10">
    <name type="scientific">Rathayibacter rubneri</name>
    <dbReference type="NCBI Taxonomy" id="2950106"/>
    <lineage>
        <taxon>Bacteria</taxon>
        <taxon>Bacillati</taxon>
        <taxon>Actinomycetota</taxon>
        <taxon>Actinomycetes</taxon>
        <taxon>Micrococcales</taxon>
        <taxon>Microbacteriaceae</taxon>
        <taxon>Rathayibacter</taxon>
    </lineage>
</organism>
<sequence length="285" mass="30924">MLIASLCLLTALPLLFAALAPVGGERTAARRNLMQGLVQEAADTRSAADRLERIARRLLLPGALRRLDRLHAHAGRPAAWPLARVILAKPLLALVAAGAAALVITRQPPPILVLVLVAIVAVAYFVPDLLLHSRGLERQAAIALELPDTLDQMLIAVEAGLGFEAAMARAGDNGKGPLAEELVRTLQDMRVGMTRRDAYRALELRTSVPDLRSFVRAIVQADVYGVSVSGVLRTQAKEMRLKRRMRAEEKAMKIPVNILFPLMLFILPVLFIAVLGPTVISIITM</sequence>
<reference evidence="9" key="1">
    <citation type="submission" date="2022-06" db="EMBL/GenBank/DDBJ databases">
        <title>Whole genome shotgun sequencing (WGS) of Rathayibacter sp. ZW T2_19, isolated from stored onions (Allium cepa).</title>
        <authorList>
            <person name="Stoll D.A."/>
            <person name="Huch M."/>
        </authorList>
    </citation>
    <scope>NUCLEOTIDE SEQUENCE</scope>
    <source>
        <strain evidence="9">ZW T2_19</strain>
    </source>
</reference>
<accession>A0A9X2DZD8</accession>
<keyword evidence="4 6" id="KW-1133">Transmembrane helix</keyword>
<evidence type="ECO:0000256" key="4">
    <source>
        <dbReference type="ARBA" id="ARBA00022989"/>
    </source>
</evidence>
<keyword evidence="10" id="KW-1185">Reference proteome</keyword>
<name>A0A9X2DZD8_9MICO</name>
<gene>
    <name evidence="9" type="ORF">NB037_04205</name>
</gene>
<dbReference type="PANTHER" id="PTHR35007:SF2">
    <property type="entry name" value="PILUS ASSEMBLE PROTEIN"/>
    <property type="match status" value="1"/>
</dbReference>
<dbReference type="InterPro" id="IPR018076">
    <property type="entry name" value="T2SS_GspF_dom"/>
</dbReference>
<dbReference type="PANTHER" id="PTHR35007">
    <property type="entry name" value="INTEGRAL MEMBRANE PROTEIN-RELATED"/>
    <property type="match status" value="1"/>
</dbReference>
<comment type="subcellular location">
    <subcellularLocation>
        <location evidence="1">Cell membrane</location>
        <topology evidence="1">Multi-pass membrane protein</topology>
    </subcellularLocation>
</comment>
<evidence type="ECO:0000256" key="5">
    <source>
        <dbReference type="ARBA" id="ARBA00023136"/>
    </source>
</evidence>
<feature type="transmembrane region" description="Helical" evidence="6">
    <location>
        <begin position="254"/>
        <end position="283"/>
    </location>
</feature>
<feature type="transmembrane region" description="Helical" evidence="6">
    <location>
        <begin position="111"/>
        <end position="127"/>
    </location>
</feature>
<evidence type="ECO:0000256" key="3">
    <source>
        <dbReference type="ARBA" id="ARBA00022692"/>
    </source>
</evidence>
<dbReference type="Pfam" id="PF00482">
    <property type="entry name" value="T2SSF"/>
    <property type="match status" value="1"/>
</dbReference>
<feature type="signal peptide" evidence="7">
    <location>
        <begin position="1"/>
        <end position="17"/>
    </location>
</feature>
<evidence type="ECO:0000256" key="7">
    <source>
        <dbReference type="SAM" id="SignalP"/>
    </source>
</evidence>
<keyword evidence="3 6" id="KW-0812">Transmembrane</keyword>